<gene>
    <name evidence="2" type="ORF">BaRGS_00037380</name>
</gene>
<feature type="non-terminal residue" evidence="2">
    <location>
        <position position="1"/>
    </location>
</feature>
<evidence type="ECO:0000313" key="2">
    <source>
        <dbReference type="EMBL" id="KAK7466530.1"/>
    </source>
</evidence>
<reference evidence="2 3" key="1">
    <citation type="journal article" date="2023" name="Sci. Data">
        <title>Genome assembly of the Korean intertidal mud-creeper Batillaria attramentaria.</title>
        <authorList>
            <person name="Patra A.K."/>
            <person name="Ho P.T."/>
            <person name="Jun S."/>
            <person name="Lee S.J."/>
            <person name="Kim Y."/>
            <person name="Won Y.J."/>
        </authorList>
    </citation>
    <scope>NUCLEOTIDE SEQUENCE [LARGE SCALE GENOMIC DNA]</scope>
    <source>
        <strain evidence="2">Wonlab-2016</strain>
    </source>
</reference>
<proteinExistence type="predicted"/>
<dbReference type="Proteomes" id="UP001519460">
    <property type="component" value="Unassembled WGS sequence"/>
</dbReference>
<keyword evidence="3" id="KW-1185">Reference proteome</keyword>
<evidence type="ECO:0000313" key="3">
    <source>
        <dbReference type="Proteomes" id="UP001519460"/>
    </source>
</evidence>
<feature type="compositionally biased region" description="Low complexity" evidence="1">
    <location>
        <begin position="1"/>
        <end position="11"/>
    </location>
</feature>
<dbReference type="EMBL" id="JACVVK020000557">
    <property type="protein sequence ID" value="KAK7466530.1"/>
    <property type="molecule type" value="Genomic_DNA"/>
</dbReference>
<protein>
    <submittedName>
        <fullName evidence="2">Uncharacterized protein</fullName>
    </submittedName>
</protein>
<feature type="region of interest" description="Disordered" evidence="1">
    <location>
        <begin position="1"/>
        <end position="33"/>
    </location>
</feature>
<accession>A0ABD0J925</accession>
<organism evidence="2 3">
    <name type="scientific">Batillaria attramentaria</name>
    <dbReference type="NCBI Taxonomy" id="370345"/>
    <lineage>
        <taxon>Eukaryota</taxon>
        <taxon>Metazoa</taxon>
        <taxon>Spiralia</taxon>
        <taxon>Lophotrochozoa</taxon>
        <taxon>Mollusca</taxon>
        <taxon>Gastropoda</taxon>
        <taxon>Caenogastropoda</taxon>
        <taxon>Sorbeoconcha</taxon>
        <taxon>Cerithioidea</taxon>
        <taxon>Batillariidae</taxon>
        <taxon>Batillaria</taxon>
    </lineage>
</organism>
<name>A0ABD0J925_9CAEN</name>
<comment type="caution">
    <text evidence="2">The sequence shown here is derived from an EMBL/GenBank/DDBJ whole genome shotgun (WGS) entry which is preliminary data.</text>
</comment>
<dbReference type="AlphaFoldDB" id="A0ABD0J925"/>
<sequence>PRATRRTATSSGRQGDIILSGAADPSSPLAETRCPLSTVSGGDLLNVRTVNNKEGGSEKDTPVSVEGALRTVRTCLVRHISTGLGLTIPK</sequence>
<evidence type="ECO:0000256" key="1">
    <source>
        <dbReference type="SAM" id="MobiDB-lite"/>
    </source>
</evidence>